<dbReference type="InterPro" id="IPR051168">
    <property type="entry name" value="AASS"/>
</dbReference>
<evidence type="ECO:0000313" key="5">
    <source>
        <dbReference type="Proteomes" id="UP000006054"/>
    </source>
</evidence>
<accession>I4AHZ8</accession>
<dbReference type="Gene3D" id="3.40.50.720">
    <property type="entry name" value="NAD(P)-binding Rossmann-like Domain"/>
    <property type="match status" value="2"/>
</dbReference>
<dbReference type="HOGENOM" id="CLU_005231_2_1_10"/>
<sequence length="420" mass="48413">MQKIAIIREGKTPPDRRVALTPTQCKEVLDNYKTVDKDFEILVQPSPIRCFSEEEYKEAGCRITEDINEAGILLGVKEVPKPQLIEDKTYLFFSHTIKKQPYNRDLLQKIIEKNVRLVDYEVLTDETGNRVIAFGRYAGIVGAYNGVLTYGKRFGLFELKSANECFDMNEMWSEFEKVKLPNIKIAVTGGGRVASGAKEVLKGMKIKEVSPEEYLNQEFEETVFTQLNSQDYHFKKETSKNAEFDLNHFYDNAKEYDSYFLDFATKTDLLIAAAYWNPESPVLFTKEEMKQNNFKIKVIADITCDIEGSIPSTNRASTIAEPFYDYNVETESEAKPFSDEKNITVMAVDNLPCELPRNASKDFGRELIDQVLPYLLFEDNSSYLKENNFTDRNRIARANLTKDKDLTMEFEYLRDYLEGK</sequence>
<dbReference type="InterPro" id="IPR007698">
    <property type="entry name" value="AlaDH/PNT_NAD(H)-bd"/>
</dbReference>
<dbReference type="eggNOG" id="COG0686">
    <property type="taxonomic scope" value="Bacteria"/>
</dbReference>
<organism evidence="4 5">
    <name type="scientific">Bernardetia litoralis (strain ATCC 23117 / DSM 6794 / NBRC 15988 / NCIMB 1366 / Fx l1 / Sio-4)</name>
    <name type="common">Flexibacter litoralis</name>
    <dbReference type="NCBI Taxonomy" id="880071"/>
    <lineage>
        <taxon>Bacteria</taxon>
        <taxon>Pseudomonadati</taxon>
        <taxon>Bacteroidota</taxon>
        <taxon>Cytophagia</taxon>
        <taxon>Cytophagales</taxon>
        <taxon>Bernardetiaceae</taxon>
        <taxon>Bernardetia</taxon>
    </lineage>
</organism>
<feature type="domain" description="Alanine dehydrogenase/pyridine nucleotide transhydrogenase N-terminal" evidence="3">
    <location>
        <begin position="5"/>
        <end position="141"/>
    </location>
</feature>
<dbReference type="PANTHER" id="PTHR11133:SF23">
    <property type="entry name" value="SACCHAROPINE DEHYDROGENASE [NAD(+), L-LYSINE-FORMING]"/>
    <property type="match status" value="1"/>
</dbReference>
<evidence type="ECO:0000259" key="2">
    <source>
        <dbReference type="SMART" id="SM01002"/>
    </source>
</evidence>
<evidence type="ECO:0000256" key="1">
    <source>
        <dbReference type="ARBA" id="ARBA00023002"/>
    </source>
</evidence>
<dbReference type="InterPro" id="IPR007886">
    <property type="entry name" value="AlaDH/PNT_N"/>
</dbReference>
<proteinExistence type="predicted"/>
<dbReference type="CDD" id="cd05199">
    <property type="entry name" value="SDH_like"/>
    <property type="match status" value="1"/>
</dbReference>
<evidence type="ECO:0000259" key="3">
    <source>
        <dbReference type="SMART" id="SM01003"/>
    </source>
</evidence>
<feature type="domain" description="Alanine dehydrogenase/pyridine nucleotide transhydrogenase NAD(H)-binding" evidence="2">
    <location>
        <begin position="172"/>
        <end position="347"/>
    </location>
</feature>
<dbReference type="PATRIC" id="fig|880071.3.peg.1117"/>
<evidence type="ECO:0000313" key="4">
    <source>
        <dbReference type="EMBL" id="AFM03583.1"/>
    </source>
</evidence>
<dbReference type="SMART" id="SM01002">
    <property type="entry name" value="AlaDh_PNT_C"/>
    <property type="match status" value="1"/>
</dbReference>
<dbReference type="SUPFAM" id="SSF52283">
    <property type="entry name" value="Formate/glycerate dehydrogenase catalytic domain-like"/>
    <property type="match status" value="1"/>
</dbReference>
<dbReference type="OrthoDB" id="1141481at2"/>
<dbReference type="RefSeq" id="WP_014797040.1">
    <property type="nucleotide sequence ID" value="NC_018018.1"/>
</dbReference>
<name>I4AHZ8_BERLS</name>
<gene>
    <name evidence="4" type="ordered locus">Fleli_1145</name>
</gene>
<protein>
    <submittedName>
        <fullName evidence="4">Alanine dehydrogenase</fullName>
    </submittedName>
</protein>
<dbReference type="GO" id="GO:0019878">
    <property type="term" value="P:lysine biosynthetic process via aminoadipic acid"/>
    <property type="evidence" value="ECO:0007669"/>
    <property type="project" value="TreeGrafter"/>
</dbReference>
<dbReference type="GO" id="GO:0005737">
    <property type="term" value="C:cytoplasm"/>
    <property type="evidence" value="ECO:0007669"/>
    <property type="project" value="TreeGrafter"/>
</dbReference>
<dbReference type="Pfam" id="PF01262">
    <property type="entry name" value="AlaDh_PNT_C"/>
    <property type="match status" value="1"/>
</dbReference>
<dbReference type="AlphaFoldDB" id="I4AHZ8"/>
<dbReference type="STRING" id="880071.Fleli_1145"/>
<keyword evidence="1" id="KW-0560">Oxidoreductase</keyword>
<dbReference type="GO" id="GO:0004753">
    <property type="term" value="F:saccharopine dehydrogenase activity"/>
    <property type="evidence" value="ECO:0007669"/>
    <property type="project" value="TreeGrafter"/>
</dbReference>
<reference evidence="5" key="1">
    <citation type="submission" date="2012-06" db="EMBL/GenBank/DDBJ databases">
        <title>The complete genome of Flexibacter litoralis DSM 6794.</title>
        <authorList>
            <person name="Lucas S."/>
            <person name="Copeland A."/>
            <person name="Lapidus A."/>
            <person name="Glavina del Rio T."/>
            <person name="Dalin E."/>
            <person name="Tice H."/>
            <person name="Bruce D."/>
            <person name="Goodwin L."/>
            <person name="Pitluck S."/>
            <person name="Peters L."/>
            <person name="Ovchinnikova G."/>
            <person name="Lu M."/>
            <person name="Kyrpides N."/>
            <person name="Mavromatis K."/>
            <person name="Ivanova N."/>
            <person name="Brettin T."/>
            <person name="Detter J.C."/>
            <person name="Han C."/>
            <person name="Larimer F."/>
            <person name="Land M."/>
            <person name="Hauser L."/>
            <person name="Markowitz V."/>
            <person name="Cheng J.-F."/>
            <person name="Hugenholtz P."/>
            <person name="Woyke T."/>
            <person name="Wu D."/>
            <person name="Spring S."/>
            <person name="Lang E."/>
            <person name="Kopitz M."/>
            <person name="Brambilla E."/>
            <person name="Klenk H.-P."/>
            <person name="Eisen J.A."/>
        </authorList>
    </citation>
    <scope>NUCLEOTIDE SEQUENCE [LARGE SCALE GENOMIC DNA]</scope>
    <source>
        <strain evidence="5">ATCC 23117 / DSM 6794 / NBRC 15988 / NCIMB 1366 / Sio-4</strain>
    </source>
</reference>
<keyword evidence="5" id="KW-1185">Reference proteome</keyword>
<dbReference type="EMBL" id="CP003345">
    <property type="protein sequence ID" value="AFM03583.1"/>
    <property type="molecule type" value="Genomic_DNA"/>
</dbReference>
<dbReference type="Pfam" id="PF05222">
    <property type="entry name" value="AlaDh_PNT_N"/>
    <property type="match status" value="1"/>
</dbReference>
<dbReference type="KEGG" id="fli:Fleli_1145"/>
<dbReference type="SMART" id="SM01003">
    <property type="entry name" value="AlaDh_PNT_N"/>
    <property type="match status" value="1"/>
</dbReference>
<dbReference type="Proteomes" id="UP000006054">
    <property type="component" value="Chromosome"/>
</dbReference>
<dbReference type="PANTHER" id="PTHR11133">
    <property type="entry name" value="SACCHAROPINE DEHYDROGENASE"/>
    <property type="match status" value="1"/>
</dbReference>